<accession>U5EU92</accession>
<evidence type="ECO:0000256" key="1">
    <source>
        <dbReference type="ARBA" id="ARBA00004606"/>
    </source>
</evidence>
<dbReference type="PANTHER" id="PTHR10962:SF1">
    <property type="entry name" value="INTEGRAL MEMBRANE PROTEIN 2"/>
    <property type="match status" value="1"/>
</dbReference>
<dbReference type="InterPro" id="IPR007084">
    <property type="entry name" value="BRICHOS_dom"/>
</dbReference>
<dbReference type="InterPro" id="IPR040145">
    <property type="entry name" value="ITM2"/>
</dbReference>
<evidence type="ECO:0000256" key="3">
    <source>
        <dbReference type="ARBA" id="ARBA00022692"/>
    </source>
</evidence>
<reference evidence="12" key="1">
    <citation type="journal article" date="2014" name="Insect Biochem. Mol. Biol.">
        <title>An insight into the sialome of the frog biting fly, Corethrella appendiculata.</title>
        <authorList>
            <person name="Ribeiro J.M.C."/>
            <person name="Chagas A.C."/>
            <person name="Pham V.M."/>
            <person name="Lounibos L.P."/>
            <person name="Calvo E."/>
        </authorList>
    </citation>
    <scope>NUCLEOTIDE SEQUENCE</scope>
    <source>
        <tissue evidence="12">Salivary glands</tissue>
    </source>
</reference>
<keyword evidence="3 9" id="KW-0812">Transmembrane</keyword>
<feature type="transmembrane region" description="Helical" evidence="9">
    <location>
        <begin position="63"/>
        <end position="87"/>
    </location>
</feature>
<keyword evidence="9" id="KW-1003">Cell membrane</keyword>
<evidence type="ECO:0000256" key="4">
    <source>
        <dbReference type="ARBA" id="ARBA00022968"/>
    </source>
</evidence>
<evidence type="ECO:0000256" key="5">
    <source>
        <dbReference type="ARBA" id="ARBA00022989"/>
    </source>
</evidence>
<keyword evidence="5 9" id="KW-1133">Transmembrane helix</keyword>
<comment type="subcellular location">
    <subcellularLocation>
        <location evidence="1 9">Membrane</location>
        <topology evidence="1 9">Single-pass type II membrane protein</topology>
    </subcellularLocation>
</comment>
<proteinExistence type="evidence at transcript level"/>
<dbReference type="GO" id="GO:0005794">
    <property type="term" value="C:Golgi apparatus"/>
    <property type="evidence" value="ECO:0007669"/>
    <property type="project" value="TreeGrafter"/>
</dbReference>
<feature type="region of interest" description="Disordered" evidence="10">
    <location>
        <begin position="25"/>
        <end position="44"/>
    </location>
</feature>
<dbReference type="GO" id="GO:0005886">
    <property type="term" value="C:plasma membrane"/>
    <property type="evidence" value="ECO:0007669"/>
    <property type="project" value="UniProtKB-UniRule"/>
</dbReference>
<protein>
    <recommendedName>
        <fullName evidence="9">Integral membrane protein 2</fullName>
    </recommendedName>
</protein>
<dbReference type="GO" id="GO:0001540">
    <property type="term" value="F:amyloid-beta binding"/>
    <property type="evidence" value="ECO:0007669"/>
    <property type="project" value="TreeGrafter"/>
</dbReference>
<evidence type="ECO:0000256" key="10">
    <source>
        <dbReference type="SAM" id="MobiDB-lite"/>
    </source>
</evidence>
<evidence type="ECO:0000256" key="7">
    <source>
        <dbReference type="ARBA" id="ARBA00023157"/>
    </source>
</evidence>
<dbReference type="SMART" id="SM01039">
    <property type="entry name" value="BRICHOS"/>
    <property type="match status" value="1"/>
</dbReference>
<sequence length="327" mass="37633">MTILTKAFGDVKKSDKIPVLPLINSEITPTAPPEPATSSNAGDPESAHNNIVLVRRARRMSSALTLILFLIALLVTCLGVIGGILFYRQYAYERMQRMRFHCKIPYDSKNVNSNDVYFMNAFLRDNDLMQTMLDRVNNVNDDLFKPINEFEKEISKDFLINEKLALSQEKIDPTNFFKEEFELDLSDDEAYEKIDVPEFRDGRSGRFLHDFNKNQSVIIDKDSKRCFVMPLDQENVLKPKSLADLITKMWNGYYTINTDVVRKNMRVVTPAVEDFSDISPIISNECSDMKTYKLEKYVSGVFKRSINKVNKFAVFVGNGIIEYDIHE</sequence>
<dbReference type="GO" id="GO:0070062">
    <property type="term" value="C:extracellular exosome"/>
    <property type="evidence" value="ECO:0007669"/>
    <property type="project" value="TreeGrafter"/>
</dbReference>
<evidence type="ECO:0000256" key="8">
    <source>
        <dbReference type="ARBA" id="ARBA00023180"/>
    </source>
</evidence>
<dbReference type="PROSITE" id="PS50869">
    <property type="entry name" value="BRICHOS"/>
    <property type="match status" value="1"/>
</dbReference>
<name>U5EU92_9DIPT</name>
<organism evidence="12">
    <name type="scientific">Corethrella appendiculata</name>
    <dbReference type="NCBI Taxonomy" id="1370023"/>
    <lineage>
        <taxon>Eukaryota</taxon>
        <taxon>Metazoa</taxon>
        <taxon>Ecdysozoa</taxon>
        <taxon>Arthropoda</taxon>
        <taxon>Hexapoda</taxon>
        <taxon>Insecta</taxon>
        <taxon>Pterygota</taxon>
        <taxon>Neoptera</taxon>
        <taxon>Endopterygota</taxon>
        <taxon>Diptera</taxon>
        <taxon>Nematocera</taxon>
        <taxon>Culicoidea</taxon>
        <taxon>Chaoboridae</taxon>
        <taxon>Corethrella</taxon>
    </lineage>
</organism>
<dbReference type="PANTHER" id="PTHR10962">
    <property type="entry name" value="INTEGRAL TRANSMEMBRANE PROTEIN 2"/>
    <property type="match status" value="1"/>
</dbReference>
<keyword evidence="4 9" id="KW-0735">Signal-anchor</keyword>
<comment type="similarity">
    <text evidence="2 9">Belongs to the ITM2 family.</text>
</comment>
<evidence type="ECO:0000256" key="9">
    <source>
        <dbReference type="RuleBase" id="RU367061"/>
    </source>
</evidence>
<dbReference type="AlphaFoldDB" id="U5EU92"/>
<keyword evidence="7" id="KW-1015">Disulfide bond</keyword>
<dbReference type="EMBL" id="GANO01003988">
    <property type="protein sequence ID" value="JAB55883.1"/>
    <property type="molecule type" value="mRNA"/>
</dbReference>
<keyword evidence="6 9" id="KW-0472">Membrane</keyword>
<feature type="domain" description="BRICHOS" evidence="11">
    <location>
        <begin position="199"/>
        <end position="294"/>
    </location>
</feature>
<evidence type="ECO:0000256" key="2">
    <source>
        <dbReference type="ARBA" id="ARBA00006794"/>
    </source>
</evidence>
<evidence type="ECO:0000256" key="6">
    <source>
        <dbReference type="ARBA" id="ARBA00023136"/>
    </source>
</evidence>
<keyword evidence="8" id="KW-0325">Glycoprotein</keyword>
<evidence type="ECO:0000313" key="12">
    <source>
        <dbReference type="EMBL" id="JAB55883.1"/>
    </source>
</evidence>
<dbReference type="GO" id="GO:0042985">
    <property type="term" value="P:negative regulation of amyloid precursor protein biosynthetic process"/>
    <property type="evidence" value="ECO:0007669"/>
    <property type="project" value="TreeGrafter"/>
</dbReference>
<evidence type="ECO:0000259" key="11">
    <source>
        <dbReference type="PROSITE" id="PS50869"/>
    </source>
</evidence>
<dbReference type="Pfam" id="PF04089">
    <property type="entry name" value="BRICHOS"/>
    <property type="match status" value="1"/>
</dbReference>